<feature type="binding site" evidence="10">
    <location>
        <position position="86"/>
    </location>
    <ligand>
        <name>Na(+)</name>
        <dbReference type="ChEBI" id="CHEBI:29101"/>
        <note>structural</note>
    </ligand>
</feature>
<protein>
    <recommendedName>
        <fullName evidence="10">Fluoride-specific ion channel FluC</fullName>
    </recommendedName>
</protein>
<accession>A0A0R1RG19</accession>
<comment type="activity regulation">
    <text evidence="10">Na(+) is not transported, but it plays an essential structural role and its presence is essential for fluoride channel function.</text>
</comment>
<dbReference type="InterPro" id="IPR003691">
    <property type="entry name" value="FluC"/>
</dbReference>
<dbReference type="eggNOG" id="COG0239">
    <property type="taxonomic scope" value="Bacteria"/>
</dbReference>
<dbReference type="PANTHER" id="PTHR28259:SF1">
    <property type="entry name" value="FLUORIDE EXPORT PROTEIN 1-RELATED"/>
    <property type="match status" value="1"/>
</dbReference>
<proteinExistence type="inferred from homology"/>
<evidence type="ECO:0000256" key="3">
    <source>
        <dbReference type="ARBA" id="ARBA00022692"/>
    </source>
</evidence>
<dbReference type="PANTHER" id="PTHR28259">
    <property type="entry name" value="FLUORIDE EXPORT PROTEIN 1-RELATED"/>
    <property type="match status" value="1"/>
</dbReference>
<evidence type="ECO:0000256" key="1">
    <source>
        <dbReference type="ARBA" id="ARBA00004651"/>
    </source>
</evidence>
<evidence type="ECO:0000256" key="7">
    <source>
        <dbReference type="ARBA" id="ARBA00035120"/>
    </source>
</evidence>
<feature type="binding site" evidence="10">
    <location>
        <position position="83"/>
    </location>
    <ligand>
        <name>Na(+)</name>
        <dbReference type="ChEBI" id="CHEBI:29101"/>
        <note>structural</note>
    </ligand>
</feature>
<evidence type="ECO:0000256" key="10">
    <source>
        <dbReference type="HAMAP-Rule" id="MF_00454"/>
    </source>
</evidence>
<dbReference type="GO" id="GO:0046872">
    <property type="term" value="F:metal ion binding"/>
    <property type="evidence" value="ECO:0007669"/>
    <property type="project" value="UniProtKB-KW"/>
</dbReference>
<evidence type="ECO:0000256" key="4">
    <source>
        <dbReference type="ARBA" id="ARBA00022989"/>
    </source>
</evidence>
<dbReference type="RefSeq" id="WP_051254427.1">
    <property type="nucleotide sequence ID" value="NZ_AUAW01000036.1"/>
</dbReference>
<comment type="catalytic activity">
    <reaction evidence="8">
        <text>fluoride(in) = fluoride(out)</text>
        <dbReference type="Rhea" id="RHEA:76159"/>
        <dbReference type="ChEBI" id="CHEBI:17051"/>
    </reaction>
    <physiologicalReaction direction="left-to-right" evidence="8">
        <dbReference type="Rhea" id="RHEA:76160"/>
    </physiologicalReaction>
</comment>
<dbReference type="EMBL" id="AZFF01000038">
    <property type="protein sequence ID" value="KRL52507.1"/>
    <property type="molecule type" value="Genomic_DNA"/>
</dbReference>
<dbReference type="HAMAP" id="MF_00454">
    <property type="entry name" value="FluC"/>
    <property type="match status" value="1"/>
</dbReference>
<comment type="subcellular location">
    <subcellularLocation>
        <location evidence="1 10">Cell membrane</location>
        <topology evidence="1 10">Multi-pass membrane protein</topology>
    </subcellularLocation>
</comment>
<reference evidence="11 12" key="1">
    <citation type="journal article" date="2015" name="Genome Announc.">
        <title>Expanding the biotechnology potential of lactobacilli through comparative genomics of 213 strains and associated genera.</title>
        <authorList>
            <person name="Sun Z."/>
            <person name="Harris H.M."/>
            <person name="McCann A."/>
            <person name="Guo C."/>
            <person name="Argimon S."/>
            <person name="Zhang W."/>
            <person name="Yang X."/>
            <person name="Jeffery I.B."/>
            <person name="Cooney J.C."/>
            <person name="Kagawa T.F."/>
            <person name="Liu W."/>
            <person name="Song Y."/>
            <person name="Salvetti E."/>
            <person name="Wrobel A."/>
            <person name="Rasinkangas P."/>
            <person name="Parkhill J."/>
            <person name="Rea M.C."/>
            <person name="O'Sullivan O."/>
            <person name="Ritari J."/>
            <person name="Douillard F.P."/>
            <person name="Paul Ross R."/>
            <person name="Yang R."/>
            <person name="Briner A.E."/>
            <person name="Felis G.E."/>
            <person name="de Vos W.M."/>
            <person name="Barrangou R."/>
            <person name="Klaenhammer T.R."/>
            <person name="Caufield P.W."/>
            <person name="Cui Y."/>
            <person name="Zhang H."/>
            <person name="O'Toole P.W."/>
        </authorList>
    </citation>
    <scope>NUCLEOTIDE SEQUENCE [LARGE SCALE GENOMIC DNA]</scope>
    <source>
        <strain evidence="11 12">DSM 15814</strain>
    </source>
</reference>
<dbReference type="GO" id="GO:0062054">
    <property type="term" value="F:fluoride channel activity"/>
    <property type="evidence" value="ECO:0007669"/>
    <property type="project" value="UniProtKB-UniRule"/>
</dbReference>
<keyword evidence="10" id="KW-0915">Sodium</keyword>
<evidence type="ECO:0000256" key="9">
    <source>
        <dbReference type="ARBA" id="ARBA00049940"/>
    </source>
</evidence>
<evidence type="ECO:0000256" key="2">
    <source>
        <dbReference type="ARBA" id="ARBA00022475"/>
    </source>
</evidence>
<dbReference type="PATRIC" id="fig|1114972.6.peg.1965"/>
<evidence type="ECO:0000313" key="12">
    <source>
        <dbReference type="Proteomes" id="UP000051999"/>
    </source>
</evidence>
<gene>
    <name evidence="10" type="primary">fluC</name>
    <name evidence="10" type="synonym">crcB</name>
    <name evidence="11" type="ORF">FD35_GL001925</name>
</gene>
<dbReference type="Pfam" id="PF02537">
    <property type="entry name" value="CRCB"/>
    <property type="match status" value="1"/>
</dbReference>
<comment type="function">
    <text evidence="9 10">Fluoride-specific ion channel. Important for reducing fluoride concentration in the cell, thus reducing its toxicity.</text>
</comment>
<keyword evidence="10" id="KW-0406">Ion transport</keyword>
<feature type="transmembrane region" description="Helical" evidence="10">
    <location>
        <begin position="46"/>
        <end position="64"/>
    </location>
</feature>
<keyword evidence="6 10" id="KW-0407">Ion channel</keyword>
<keyword evidence="5 10" id="KW-0472">Membrane</keyword>
<dbReference type="Proteomes" id="UP000051999">
    <property type="component" value="Unassembled WGS sequence"/>
</dbReference>
<keyword evidence="10" id="KW-0479">Metal-binding</keyword>
<sequence length="129" mass="13744">MFSWILVALAGGGAAIGATGRYLVMQLSQLISHWRLEHSGRVPSRFPWPTFIINVSGSFMLGWVMSGGLSTGIKVLVGAGVLGGFTTFSTMANEIVLLAHDQRLKLAVWYGLLSLICGVLVAVIGVKLN</sequence>
<dbReference type="OrthoDB" id="9815830at2"/>
<keyword evidence="12" id="KW-1185">Reference proteome</keyword>
<evidence type="ECO:0000256" key="8">
    <source>
        <dbReference type="ARBA" id="ARBA00035585"/>
    </source>
</evidence>
<comment type="caution">
    <text evidence="11">The sequence shown here is derived from an EMBL/GenBank/DDBJ whole genome shotgun (WGS) entry which is preliminary data.</text>
</comment>
<evidence type="ECO:0000256" key="6">
    <source>
        <dbReference type="ARBA" id="ARBA00023303"/>
    </source>
</evidence>
<dbReference type="GO" id="GO:0005886">
    <property type="term" value="C:plasma membrane"/>
    <property type="evidence" value="ECO:0007669"/>
    <property type="project" value="UniProtKB-SubCell"/>
</dbReference>
<organism evidence="11 12">
    <name type="scientific">Furfurilactobacillus rossiae DSM 15814</name>
    <dbReference type="NCBI Taxonomy" id="1114972"/>
    <lineage>
        <taxon>Bacteria</taxon>
        <taxon>Bacillati</taxon>
        <taxon>Bacillota</taxon>
        <taxon>Bacilli</taxon>
        <taxon>Lactobacillales</taxon>
        <taxon>Lactobacillaceae</taxon>
        <taxon>Furfurilactobacillus</taxon>
    </lineage>
</organism>
<keyword evidence="3 10" id="KW-0812">Transmembrane</keyword>
<keyword evidence="10" id="KW-0813">Transport</keyword>
<keyword evidence="4 10" id="KW-1133">Transmembrane helix</keyword>
<keyword evidence="2 10" id="KW-1003">Cell membrane</keyword>
<dbReference type="AlphaFoldDB" id="A0A0R1RG19"/>
<dbReference type="GO" id="GO:0140114">
    <property type="term" value="P:cellular detoxification of fluoride"/>
    <property type="evidence" value="ECO:0007669"/>
    <property type="project" value="UniProtKB-UniRule"/>
</dbReference>
<evidence type="ECO:0000256" key="5">
    <source>
        <dbReference type="ARBA" id="ARBA00023136"/>
    </source>
</evidence>
<feature type="transmembrane region" description="Helical" evidence="10">
    <location>
        <begin position="106"/>
        <end position="126"/>
    </location>
</feature>
<comment type="similarity">
    <text evidence="7 10">Belongs to the fluoride channel Fluc/FEX (TC 1.A.43) family.</text>
</comment>
<dbReference type="STRING" id="1114972.FD35_GL001925"/>
<evidence type="ECO:0000313" key="11">
    <source>
        <dbReference type="EMBL" id="KRL52507.1"/>
    </source>
</evidence>
<name>A0A0R1RG19_9LACO</name>
<feature type="transmembrane region" description="Helical" evidence="10">
    <location>
        <begin position="76"/>
        <end position="100"/>
    </location>
</feature>